<name>A0ABR1XNX3_9PEZI</name>
<keyword evidence="7" id="KW-1185">Reference proteome</keyword>
<dbReference type="PANTHER" id="PTHR43791">
    <property type="entry name" value="PERMEASE-RELATED"/>
    <property type="match status" value="1"/>
</dbReference>
<organism evidence="6 7">
    <name type="scientific">Phyllosticta citrichinensis</name>
    <dbReference type="NCBI Taxonomy" id="1130410"/>
    <lineage>
        <taxon>Eukaryota</taxon>
        <taxon>Fungi</taxon>
        <taxon>Dikarya</taxon>
        <taxon>Ascomycota</taxon>
        <taxon>Pezizomycotina</taxon>
        <taxon>Dothideomycetes</taxon>
        <taxon>Dothideomycetes incertae sedis</taxon>
        <taxon>Botryosphaeriales</taxon>
        <taxon>Phyllostictaceae</taxon>
        <taxon>Phyllosticta</taxon>
    </lineage>
</organism>
<protein>
    <submittedName>
        <fullName evidence="6">Uncharacterized protein</fullName>
    </submittedName>
</protein>
<reference evidence="6 7" key="1">
    <citation type="journal article" date="2022" name="G3 (Bethesda)">
        <title>Enemy or ally: a genomic approach to elucidate the lifestyle of Phyllosticta citrichinaensis.</title>
        <authorList>
            <person name="Buijs V.A."/>
            <person name="Groenewald J.Z."/>
            <person name="Haridas S."/>
            <person name="LaButti K.M."/>
            <person name="Lipzen A."/>
            <person name="Martin F.M."/>
            <person name="Barry K."/>
            <person name="Grigoriev I.V."/>
            <person name="Crous P.W."/>
            <person name="Seidl M.F."/>
        </authorList>
    </citation>
    <scope>NUCLEOTIDE SEQUENCE [LARGE SCALE GENOMIC DNA]</scope>
    <source>
        <strain evidence="6 7">CBS 129764</strain>
    </source>
</reference>
<accession>A0ABR1XNX3</accession>
<keyword evidence="2" id="KW-0813">Transport</keyword>
<evidence type="ECO:0000313" key="7">
    <source>
        <dbReference type="Proteomes" id="UP001456524"/>
    </source>
</evidence>
<dbReference type="Proteomes" id="UP001456524">
    <property type="component" value="Unassembled WGS sequence"/>
</dbReference>
<evidence type="ECO:0000256" key="1">
    <source>
        <dbReference type="ARBA" id="ARBA00004141"/>
    </source>
</evidence>
<gene>
    <name evidence="6" type="ORF">IWX90DRAFT_506800</name>
</gene>
<comment type="subcellular location">
    <subcellularLocation>
        <location evidence="1">Membrane</location>
        <topology evidence="1">Multi-pass membrane protein</topology>
    </subcellularLocation>
</comment>
<dbReference type="EMBL" id="JBBWUH010000007">
    <property type="protein sequence ID" value="KAK8161898.1"/>
    <property type="molecule type" value="Genomic_DNA"/>
</dbReference>
<proteinExistence type="predicted"/>
<evidence type="ECO:0000256" key="3">
    <source>
        <dbReference type="ARBA" id="ARBA00022692"/>
    </source>
</evidence>
<sequence>MSQSLTSMSPVMVQLPSQTFCYYLTPPPVGLQAGPYYAVQMSLRLFSLVVSSAKFRFARKWWKIQWFADTDTPEEKRLILGLDLLIVPYAVLSYSVKHVDQANLSKPQDAIIERCVFQFLTRIDNDYVAGLKEDLGFNGNELVQGLVILVIWNVPESAKWFAFSTAYASPAMSSVFHGWVNTQLRSSPAERSFTLVLINAIAQSSTAWIPLLVLPTVEAPRYPKGYAFCLGSAILLIISTHLLRLYVKRTESALPVSPQAVFLLTDCSSVPKLRIRPDLSPKASTKTKPVLIDISGPR</sequence>
<evidence type="ECO:0000256" key="5">
    <source>
        <dbReference type="ARBA" id="ARBA00023136"/>
    </source>
</evidence>
<evidence type="ECO:0000256" key="4">
    <source>
        <dbReference type="ARBA" id="ARBA00022989"/>
    </source>
</evidence>
<evidence type="ECO:0000313" key="6">
    <source>
        <dbReference type="EMBL" id="KAK8161898.1"/>
    </source>
</evidence>
<evidence type="ECO:0000256" key="2">
    <source>
        <dbReference type="ARBA" id="ARBA00022448"/>
    </source>
</evidence>
<dbReference type="PANTHER" id="PTHR43791:SF15">
    <property type="entry name" value="TRANSPORTER SEO1-RELATED"/>
    <property type="match status" value="1"/>
</dbReference>
<keyword evidence="4" id="KW-1133">Transmembrane helix</keyword>
<keyword evidence="3" id="KW-0812">Transmembrane</keyword>
<comment type="caution">
    <text evidence="6">The sequence shown here is derived from an EMBL/GenBank/DDBJ whole genome shotgun (WGS) entry which is preliminary data.</text>
</comment>
<keyword evidence="5" id="KW-0472">Membrane</keyword>